<keyword evidence="3" id="KW-1003">Cell membrane</keyword>
<gene>
    <name evidence="12" type="ORF">JAO74_12125</name>
</gene>
<feature type="domain" description="Type II secretion system protein GspC N-terminal" evidence="11">
    <location>
        <begin position="74"/>
        <end position="137"/>
    </location>
</feature>
<keyword evidence="5 10" id="KW-0812">Transmembrane</keyword>
<dbReference type="RefSeq" id="WP_199038259.1">
    <property type="nucleotide sequence ID" value="NZ_JAELXS010000006.1"/>
</dbReference>
<feature type="compositionally biased region" description="Basic and acidic residues" evidence="9">
    <location>
        <begin position="179"/>
        <end position="191"/>
    </location>
</feature>
<dbReference type="InterPro" id="IPR024961">
    <property type="entry name" value="T2SS_GspC_N"/>
</dbReference>
<proteinExistence type="predicted"/>
<protein>
    <recommendedName>
        <fullName evidence="11">Type II secretion system protein GspC N-terminal domain-containing protein</fullName>
    </recommendedName>
</protein>
<evidence type="ECO:0000256" key="7">
    <source>
        <dbReference type="ARBA" id="ARBA00022989"/>
    </source>
</evidence>
<evidence type="ECO:0000256" key="5">
    <source>
        <dbReference type="ARBA" id="ARBA00022692"/>
    </source>
</evidence>
<keyword evidence="8 10" id="KW-0472">Membrane</keyword>
<sequence>MTAPVRPHATIRPELLPARSAQRSSYALGIIALLLIGTAAFWHWSPVEPVAPAGTGVVVVAGDTPAATEQSAGVGIELRAVFVGGTPAASSATIGRDGQEPATFRIGDTVAPGITLAAVESDHVVLVENGVRSDLYLLGGVGAGPAPARQGLDPAPVRPSGELSAEEIVARTSAGGAEPVRKTPEEEAAGR</sequence>
<comment type="subcellular location">
    <subcellularLocation>
        <location evidence="1">Cell inner membrane</location>
    </subcellularLocation>
</comment>
<comment type="caution">
    <text evidence="12">The sequence shown here is derived from an EMBL/GenBank/DDBJ whole genome shotgun (WGS) entry which is preliminary data.</text>
</comment>
<evidence type="ECO:0000256" key="2">
    <source>
        <dbReference type="ARBA" id="ARBA00022448"/>
    </source>
</evidence>
<evidence type="ECO:0000256" key="10">
    <source>
        <dbReference type="SAM" id="Phobius"/>
    </source>
</evidence>
<evidence type="ECO:0000313" key="13">
    <source>
        <dbReference type="Proteomes" id="UP000640426"/>
    </source>
</evidence>
<evidence type="ECO:0000256" key="6">
    <source>
        <dbReference type="ARBA" id="ARBA00022927"/>
    </source>
</evidence>
<reference evidence="13" key="1">
    <citation type="submission" date="2020-12" db="EMBL/GenBank/DDBJ databases">
        <title>Hymenobacter sp.</title>
        <authorList>
            <person name="Kim M.K."/>
        </authorList>
    </citation>
    <scope>NUCLEOTIDE SEQUENCE [LARGE SCALE GENOMIC DNA]</scope>
    <source>
        <strain evidence="13">BT553</strain>
    </source>
</reference>
<dbReference type="EMBL" id="JAELXS010000006">
    <property type="protein sequence ID" value="MBJ6122538.1"/>
    <property type="molecule type" value="Genomic_DNA"/>
</dbReference>
<evidence type="ECO:0000256" key="3">
    <source>
        <dbReference type="ARBA" id="ARBA00022475"/>
    </source>
</evidence>
<accession>A0ABS0XS06</accession>
<dbReference type="Gene3D" id="2.30.30.830">
    <property type="match status" value="1"/>
</dbReference>
<dbReference type="Pfam" id="PF11356">
    <property type="entry name" value="T2SSC"/>
    <property type="match status" value="1"/>
</dbReference>
<keyword evidence="13" id="KW-1185">Reference proteome</keyword>
<organism evidence="12 13">
    <name type="scientific">Sphingomonas mollis</name>
    <dbReference type="NCBI Taxonomy" id="2795726"/>
    <lineage>
        <taxon>Bacteria</taxon>
        <taxon>Pseudomonadati</taxon>
        <taxon>Pseudomonadota</taxon>
        <taxon>Alphaproteobacteria</taxon>
        <taxon>Sphingomonadales</taxon>
        <taxon>Sphingomonadaceae</taxon>
        <taxon>Sphingomonas</taxon>
    </lineage>
</organism>
<keyword evidence="2" id="KW-0813">Transport</keyword>
<feature type="region of interest" description="Disordered" evidence="9">
    <location>
        <begin position="148"/>
        <end position="191"/>
    </location>
</feature>
<evidence type="ECO:0000256" key="4">
    <source>
        <dbReference type="ARBA" id="ARBA00022519"/>
    </source>
</evidence>
<keyword evidence="4" id="KW-0997">Cell inner membrane</keyword>
<evidence type="ECO:0000256" key="1">
    <source>
        <dbReference type="ARBA" id="ARBA00004533"/>
    </source>
</evidence>
<evidence type="ECO:0000259" key="11">
    <source>
        <dbReference type="Pfam" id="PF11356"/>
    </source>
</evidence>
<keyword evidence="7 10" id="KW-1133">Transmembrane helix</keyword>
<name>A0ABS0XS06_9SPHN</name>
<feature type="transmembrane region" description="Helical" evidence="10">
    <location>
        <begin position="26"/>
        <end position="44"/>
    </location>
</feature>
<evidence type="ECO:0000256" key="8">
    <source>
        <dbReference type="ARBA" id="ARBA00023136"/>
    </source>
</evidence>
<evidence type="ECO:0000313" key="12">
    <source>
        <dbReference type="EMBL" id="MBJ6122538.1"/>
    </source>
</evidence>
<evidence type="ECO:0000256" key="9">
    <source>
        <dbReference type="SAM" id="MobiDB-lite"/>
    </source>
</evidence>
<dbReference type="Proteomes" id="UP000640426">
    <property type="component" value="Unassembled WGS sequence"/>
</dbReference>
<keyword evidence="6" id="KW-0653">Protein transport</keyword>